<dbReference type="Gene3D" id="3.30.1540.10">
    <property type="entry name" value="formyl-coa transferase, domain 3"/>
    <property type="match status" value="1"/>
</dbReference>
<evidence type="ECO:0000313" key="2">
    <source>
        <dbReference type="Proteomes" id="UP000199473"/>
    </source>
</evidence>
<dbReference type="Pfam" id="PF02515">
    <property type="entry name" value="CoA_transf_3"/>
    <property type="match status" value="1"/>
</dbReference>
<dbReference type="SUPFAM" id="SSF89796">
    <property type="entry name" value="CoA-transferase family III (CaiB/BaiF)"/>
    <property type="match status" value="1"/>
</dbReference>
<dbReference type="OrthoDB" id="7457784at2"/>
<name>A0A1I4EYH3_9PROT</name>
<dbReference type="Gene3D" id="3.40.50.10540">
    <property type="entry name" value="Crotonobetainyl-coa:carnitine coa-transferase, domain 1"/>
    <property type="match status" value="1"/>
</dbReference>
<dbReference type="EMBL" id="FOSQ01000020">
    <property type="protein sequence ID" value="SFL10253.1"/>
    <property type="molecule type" value="Genomic_DNA"/>
</dbReference>
<keyword evidence="2" id="KW-1185">Reference proteome</keyword>
<protein>
    <submittedName>
        <fullName evidence="1">2-methylfumaryl-CoA isomerase</fullName>
    </submittedName>
</protein>
<dbReference type="PANTHER" id="PTHR48228:SF5">
    <property type="entry name" value="ALPHA-METHYLACYL-COA RACEMASE"/>
    <property type="match status" value="1"/>
</dbReference>
<keyword evidence="1" id="KW-0413">Isomerase</keyword>
<dbReference type="PANTHER" id="PTHR48228">
    <property type="entry name" value="SUCCINYL-COA--D-CITRAMALATE COA-TRANSFERASE"/>
    <property type="match status" value="1"/>
</dbReference>
<evidence type="ECO:0000313" key="1">
    <source>
        <dbReference type="EMBL" id="SFL10253.1"/>
    </source>
</evidence>
<dbReference type="Proteomes" id="UP000199473">
    <property type="component" value="Unassembled WGS sequence"/>
</dbReference>
<sequence length="408" mass="42785">MTSDAILADLSVVEVSAFVAAPMGGMTLAQMGAEVIRIDPIGGNIDHGRWPLAPNGNSLYWASLNKGKRSVCLALNTPEGREIATALITRPGEGNGILLTNLPASGWMSHAALSAKRADLIMLKLTGNHDGSGAVDYTVNCASGFPMATGTGGDPVNHVLPAWDVAAGLYLSTGLLAAERARRRDGQGREVTLALSDVMLATVANLGYVADVQVNGAVRPPLGNDLYGAYGKDFPTRDGRRIMIAAISGRQWKAIGKATGLSEKIAMIGPMLDVDLDDEGGRFEARHAISAVLAPWFAKRTLAEITTAFEGSGILWGPYQDFGQLVREDARCSTANPMFADIDQPGIGRLLAPAIPLSFGGPAVRLPPVPAPRLGEHTDMVLAERLGLTMSAIGKLHDAGIVAGAKDH</sequence>
<dbReference type="RefSeq" id="WP_092963152.1">
    <property type="nucleotide sequence ID" value="NZ_FOSQ01000020.1"/>
</dbReference>
<dbReference type="InterPro" id="IPR003673">
    <property type="entry name" value="CoA-Trfase_fam_III"/>
</dbReference>
<reference evidence="1 2" key="1">
    <citation type="submission" date="2016-10" db="EMBL/GenBank/DDBJ databases">
        <authorList>
            <person name="de Groot N.N."/>
        </authorList>
    </citation>
    <scope>NUCLEOTIDE SEQUENCE [LARGE SCALE GENOMIC DNA]</scope>
    <source>
        <strain evidence="1 2">DSM 19981</strain>
    </source>
</reference>
<organism evidence="1 2">
    <name type="scientific">Falsiroseomonas stagni DSM 19981</name>
    <dbReference type="NCBI Taxonomy" id="1123062"/>
    <lineage>
        <taxon>Bacteria</taxon>
        <taxon>Pseudomonadati</taxon>
        <taxon>Pseudomonadota</taxon>
        <taxon>Alphaproteobacteria</taxon>
        <taxon>Acetobacterales</taxon>
        <taxon>Roseomonadaceae</taxon>
        <taxon>Falsiroseomonas</taxon>
    </lineage>
</organism>
<gene>
    <name evidence="1" type="ORF">SAMN02745775_12014</name>
</gene>
<dbReference type="STRING" id="1123062.SAMN02745775_12014"/>
<accession>A0A1I4EYH3</accession>
<dbReference type="InterPro" id="IPR044855">
    <property type="entry name" value="CoA-Trfase_III_dom3_sf"/>
</dbReference>
<proteinExistence type="predicted"/>
<dbReference type="AlphaFoldDB" id="A0A1I4EYH3"/>
<dbReference type="InterPro" id="IPR023606">
    <property type="entry name" value="CoA-Trfase_III_dom_1_sf"/>
</dbReference>
<dbReference type="GO" id="GO:0016853">
    <property type="term" value="F:isomerase activity"/>
    <property type="evidence" value="ECO:0007669"/>
    <property type="project" value="UniProtKB-KW"/>
</dbReference>
<dbReference type="InterPro" id="IPR050509">
    <property type="entry name" value="CoA-transferase_III"/>
</dbReference>